<dbReference type="Proteomes" id="UP000280696">
    <property type="component" value="Unassembled WGS sequence"/>
</dbReference>
<name>A0A3A9AM63_9FIRM</name>
<organism evidence="2 3">
    <name type="scientific">Parablautia intestinalis</name>
    <dbReference type="NCBI Taxonomy" id="2320100"/>
    <lineage>
        <taxon>Bacteria</taxon>
        <taxon>Bacillati</taxon>
        <taxon>Bacillota</taxon>
        <taxon>Clostridia</taxon>
        <taxon>Lachnospirales</taxon>
        <taxon>Lachnospiraceae</taxon>
        <taxon>Parablautia</taxon>
    </lineage>
</organism>
<dbReference type="AlphaFoldDB" id="A0A3A9AM63"/>
<protein>
    <submittedName>
        <fullName evidence="2">ABC transporter permease</fullName>
    </submittedName>
</protein>
<sequence>MKAIRLSFFQMAAAMRRDMMLFVSCFAPILAGFFFRFAIPFIEAALTDSFHVAAIITPYYKLVDILFAMLSSTMFCFVSAMISLEERDEKTAVYLFITPLRKTGYIAARFGVPSAIAFLATIILLPVFKLTPLSPLTILLLATGGTLQGMIVALLVLTISSNKLEGMAVTKLSTLAIFGAVIPFFIKSDIQYVISPLPSFWIGKAILENMPFYMLPAFVLSAMWICFLFKRYLRKI</sequence>
<proteinExistence type="predicted"/>
<feature type="transmembrane region" description="Helical" evidence="1">
    <location>
        <begin position="210"/>
        <end position="229"/>
    </location>
</feature>
<feature type="transmembrane region" description="Helical" evidence="1">
    <location>
        <begin position="62"/>
        <end position="84"/>
    </location>
</feature>
<keyword evidence="1" id="KW-0472">Membrane</keyword>
<feature type="transmembrane region" description="Helical" evidence="1">
    <location>
        <begin position="169"/>
        <end position="190"/>
    </location>
</feature>
<evidence type="ECO:0000313" key="2">
    <source>
        <dbReference type="EMBL" id="RKI92487.1"/>
    </source>
</evidence>
<evidence type="ECO:0000256" key="1">
    <source>
        <dbReference type="SAM" id="Phobius"/>
    </source>
</evidence>
<keyword evidence="1" id="KW-1133">Transmembrane helix</keyword>
<feature type="transmembrane region" description="Helical" evidence="1">
    <location>
        <begin position="105"/>
        <end position="128"/>
    </location>
</feature>
<reference evidence="2 3" key="1">
    <citation type="submission" date="2018-09" db="EMBL/GenBank/DDBJ databases">
        <title>Murine metabolic-syndrome-specific gut microbial biobank.</title>
        <authorList>
            <person name="Liu C."/>
        </authorList>
    </citation>
    <scope>NUCLEOTIDE SEQUENCE [LARGE SCALE GENOMIC DNA]</scope>
    <source>
        <strain evidence="2 3">0.1xD8-82</strain>
    </source>
</reference>
<dbReference type="OrthoDB" id="1551065at2"/>
<keyword evidence="3" id="KW-1185">Reference proteome</keyword>
<feature type="transmembrane region" description="Helical" evidence="1">
    <location>
        <begin position="134"/>
        <end position="157"/>
    </location>
</feature>
<accession>A0A3A9AM63</accession>
<evidence type="ECO:0000313" key="3">
    <source>
        <dbReference type="Proteomes" id="UP000280696"/>
    </source>
</evidence>
<dbReference type="EMBL" id="RAYQ01000005">
    <property type="protein sequence ID" value="RKI92487.1"/>
    <property type="molecule type" value="Genomic_DNA"/>
</dbReference>
<feature type="transmembrane region" description="Helical" evidence="1">
    <location>
        <begin position="21"/>
        <end position="42"/>
    </location>
</feature>
<gene>
    <name evidence="2" type="ORF">D7V94_07435</name>
</gene>
<comment type="caution">
    <text evidence="2">The sequence shown here is derived from an EMBL/GenBank/DDBJ whole genome shotgun (WGS) entry which is preliminary data.</text>
</comment>
<keyword evidence="1" id="KW-0812">Transmembrane</keyword>